<keyword evidence="2 4" id="KW-0238">DNA-binding</keyword>
<dbReference type="Pfam" id="PF16859">
    <property type="entry name" value="TetR_C_11"/>
    <property type="match status" value="1"/>
</dbReference>
<dbReference type="SUPFAM" id="SSF48498">
    <property type="entry name" value="Tetracyclin repressor-like, C-terminal domain"/>
    <property type="match status" value="1"/>
</dbReference>
<keyword evidence="8" id="KW-1185">Reference proteome</keyword>
<evidence type="ECO:0000313" key="8">
    <source>
        <dbReference type="Proteomes" id="UP001501822"/>
    </source>
</evidence>
<reference evidence="7 8" key="1">
    <citation type="journal article" date="2019" name="Int. J. Syst. Evol. Microbiol.">
        <title>The Global Catalogue of Microorganisms (GCM) 10K type strain sequencing project: providing services to taxonomists for standard genome sequencing and annotation.</title>
        <authorList>
            <consortium name="The Broad Institute Genomics Platform"/>
            <consortium name="The Broad Institute Genome Sequencing Center for Infectious Disease"/>
            <person name="Wu L."/>
            <person name="Ma J."/>
        </authorList>
    </citation>
    <scope>NUCLEOTIDE SEQUENCE [LARGE SCALE GENOMIC DNA]</scope>
    <source>
        <strain evidence="7 8">JCM 3146</strain>
    </source>
</reference>
<feature type="domain" description="HTH tetR-type" evidence="6">
    <location>
        <begin position="31"/>
        <end position="91"/>
    </location>
</feature>
<sequence length="233" mass="24709">MATTSHAPDAPTAAAQPPGPATPRATRRRGEALTRAIYQATLNELARTSFEELSFDKIAPLAGTGKSALYRRWATPEELVIAALTDPSTGFGDPVAPDTGSLRGDLIALLGRFAGVLDEPRGRALRPLLTQRARHPEVFEEVRRLVILPNQRILLAVLQAAADRGEAAPQCVTPRVASVGPRLIMAEFLEKGTVGRADVQSIVDEVLMPLTAPRPDTGRSDAPADAGDGARAT</sequence>
<dbReference type="InterPro" id="IPR050109">
    <property type="entry name" value="HTH-type_TetR-like_transc_reg"/>
</dbReference>
<dbReference type="RefSeq" id="WP_308206096.1">
    <property type="nucleotide sequence ID" value="NZ_BAAABM010000053.1"/>
</dbReference>
<dbReference type="InterPro" id="IPR036271">
    <property type="entry name" value="Tet_transcr_reg_TetR-rel_C_sf"/>
</dbReference>
<dbReference type="InterPro" id="IPR009057">
    <property type="entry name" value="Homeodomain-like_sf"/>
</dbReference>
<dbReference type="InterPro" id="IPR011075">
    <property type="entry name" value="TetR_C"/>
</dbReference>
<dbReference type="PROSITE" id="PS50977">
    <property type="entry name" value="HTH_TETR_2"/>
    <property type="match status" value="1"/>
</dbReference>
<dbReference type="Gene3D" id="1.10.10.60">
    <property type="entry name" value="Homeodomain-like"/>
    <property type="match status" value="1"/>
</dbReference>
<keyword evidence="3" id="KW-0804">Transcription</keyword>
<dbReference type="InterPro" id="IPR001647">
    <property type="entry name" value="HTH_TetR"/>
</dbReference>
<evidence type="ECO:0000256" key="3">
    <source>
        <dbReference type="ARBA" id="ARBA00023163"/>
    </source>
</evidence>
<dbReference type="Gene3D" id="1.10.357.10">
    <property type="entry name" value="Tetracycline Repressor, domain 2"/>
    <property type="match status" value="1"/>
</dbReference>
<dbReference type="PANTHER" id="PTHR30055:SF225">
    <property type="entry name" value="TRANSCRIPTIONAL REGULATORY PROTEIN-RELATED"/>
    <property type="match status" value="1"/>
</dbReference>
<protein>
    <submittedName>
        <fullName evidence="7">TetR/AcrR family transcriptional regulator</fullName>
    </submittedName>
</protein>
<evidence type="ECO:0000256" key="2">
    <source>
        <dbReference type="ARBA" id="ARBA00023125"/>
    </source>
</evidence>
<comment type="caution">
    <text evidence="7">The sequence shown here is derived from an EMBL/GenBank/DDBJ whole genome shotgun (WGS) entry which is preliminary data.</text>
</comment>
<organism evidence="7 8">
    <name type="scientific">Actinoallomurus spadix</name>
    <dbReference type="NCBI Taxonomy" id="79912"/>
    <lineage>
        <taxon>Bacteria</taxon>
        <taxon>Bacillati</taxon>
        <taxon>Actinomycetota</taxon>
        <taxon>Actinomycetes</taxon>
        <taxon>Streptosporangiales</taxon>
        <taxon>Thermomonosporaceae</taxon>
        <taxon>Actinoallomurus</taxon>
    </lineage>
</organism>
<dbReference type="Proteomes" id="UP001501822">
    <property type="component" value="Unassembled WGS sequence"/>
</dbReference>
<keyword evidence="1" id="KW-0805">Transcription regulation</keyword>
<dbReference type="PANTHER" id="PTHR30055">
    <property type="entry name" value="HTH-TYPE TRANSCRIPTIONAL REGULATOR RUTR"/>
    <property type="match status" value="1"/>
</dbReference>
<name>A0ABN0XA47_9ACTN</name>
<feature type="region of interest" description="Disordered" evidence="5">
    <location>
        <begin position="210"/>
        <end position="233"/>
    </location>
</feature>
<feature type="region of interest" description="Disordered" evidence="5">
    <location>
        <begin position="1"/>
        <end position="28"/>
    </location>
</feature>
<evidence type="ECO:0000256" key="1">
    <source>
        <dbReference type="ARBA" id="ARBA00023015"/>
    </source>
</evidence>
<evidence type="ECO:0000313" key="7">
    <source>
        <dbReference type="EMBL" id="GAA0359105.1"/>
    </source>
</evidence>
<dbReference type="EMBL" id="BAAABM010000053">
    <property type="protein sequence ID" value="GAA0359105.1"/>
    <property type="molecule type" value="Genomic_DNA"/>
</dbReference>
<proteinExistence type="predicted"/>
<evidence type="ECO:0000259" key="6">
    <source>
        <dbReference type="PROSITE" id="PS50977"/>
    </source>
</evidence>
<dbReference type="SUPFAM" id="SSF46689">
    <property type="entry name" value="Homeodomain-like"/>
    <property type="match status" value="1"/>
</dbReference>
<dbReference type="Pfam" id="PF00440">
    <property type="entry name" value="TetR_N"/>
    <property type="match status" value="1"/>
</dbReference>
<evidence type="ECO:0000256" key="5">
    <source>
        <dbReference type="SAM" id="MobiDB-lite"/>
    </source>
</evidence>
<accession>A0ABN0XA47</accession>
<feature type="DNA-binding region" description="H-T-H motif" evidence="4">
    <location>
        <begin position="54"/>
        <end position="73"/>
    </location>
</feature>
<gene>
    <name evidence="7" type="ORF">GCM10010151_56040</name>
</gene>
<evidence type="ECO:0000256" key="4">
    <source>
        <dbReference type="PROSITE-ProRule" id="PRU00335"/>
    </source>
</evidence>
<feature type="compositionally biased region" description="Low complexity" evidence="5">
    <location>
        <begin position="1"/>
        <end position="16"/>
    </location>
</feature>
<feature type="compositionally biased region" description="Low complexity" evidence="5">
    <location>
        <begin position="220"/>
        <end position="233"/>
    </location>
</feature>